<keyword evidence="2 6" id="KW-0479">Metal-binding</keyword>
<dbReference type="PANTHER" id="PTHR32479:SF17">
    <property type="entry name" value="GLYCOLATE OXIDASE IRON-SULFUR SUBUNIT"/>
    <property type="match status" value="1"/>
</dbReference>
<dbReference type="InterPro" id="IPR012257">
    <property type="entry name" value="Glc_ox_4Fe-4S"/>
</dbReference>
<dbReference type="GO" id="GO:0051539">
    <property type="term" value="F:4 iron, 4 sulfur cluster binding"/>
    <property type="evidence" value="ECO:0007669"/>
    <property type="project" value="UniProtKB-UniRule"/>
</dbReference>
<evidence type="ECO:0000256" key="3">
    <source>
        <dbReference type="ARBA" id="ARBA00022737"/>
    </source>
</evidence>
<dbReference type="PANTHER" id="PTHR32479">
    <property type="entry name" value="GLYCOLATE OXIDASE IRON-SULFUR SUBUNIT"/>
    <property type="match status" value="1"/>
</dbReference>
<evidence type="ECO:0000256" key="6">
    <source>
        <dbReference type="PIRNR" id="PIRNR000139"/>
    </source>
</evidence>
<feature type="domain" description="4Fe-4S ferredoxin-type" evidence="7">
    <location>
        <begin position="1"/>
        <end position="24"/>
    </location>
</feature>
<evidence type="ECO:0000313" key="8">
    <source>
        <dbReference type="EMBL" id="MBC8207986.1"/>
    </source>
</evidence>
<dbReference type="Gene3D" id="1.10.1060.10">
    <property type="entry name" value="Alpha-helical ferredoxin"/>
    <property type="match status" value="1"/>
</dbReference>
<dbReference type="GO" id="GO:0046872">
    <property type="term" value="F:metal ion binding"/>
    <property type="evidence" value="ECO:0007669"/>
    <property type="project" value="UniProtKB-UniRule"/>
</dbReference>
<dbReference type="InterPro" id="IPR017900">
    <property type="entry name" value="4Fe4S_Fe_S_CS"/>
</dbReference>
<name>A0A8J6NA86_9BACT</name>
<organism evidence="8 9">
    <name type="scientific">Candidatus Desulfatifera sulfidica</name>
    <dbReference type="NCBI Taxonomy" id="2841691"/>
    <lineage>
        <taxon>Bacteria</taxon>
        <taxon>Pseudomonadati</taxon>
        <taxon>Thermodesulfobacteriota</taxon>
        <taxon>Desulfobulbia</taxon>
        <taxon>Desulfobulbales</taxon>
        <taxon>Desulfobulbaceae</taxon>
        <taxon>Candidatus Desulfatifera</taxon>
    </lineage>
</organism>
<keyword evidence="6" id="KW-0813">Transport</keyword>
<evidence type="ECO:0000256" key="5">
    <source>
        <dbReference type="ARBA" id="ARBA00023014"/>
    </source>
</evidence>
<accession>A0A8J6NA86</accession>
<dbReference type="Pfam" id="PF13183">
    <property type="entry name" value="Fer4_8"/>
    <property type="match status" value="1"/>
</dbReference>
<dbReference type="PROSITE" id="PS00198">
    <property type="entry name" value="4FE4S_FER_1"/>
    <property type="match status" value="1"/>
</dbReference>
<dbReference type="EMBL" id="JACNLK010000025">
    <property type="protein sequence ID" value="MBC8207986.1"/>
    <property type="molecule type" value="Genomic_DNA"/>
</dbReference>
<evidence type="ECO:0000313" key="9">
    <source>
        <dbReference type="Proteomes" id="UP000599024"/>
    </source>
</evidence>
<comment type="cofactor">
    <cofactor evidence="6">
        <name>[4Fe-4S] cluster</name>
        <dbReference type="ChEBI" id="CHEBI:49883"/>
    </cofactor>
    <text evidence="6">Binds 2 [4Fe-4S] clusters.</text>
</comment>
<dbReference type="SUPFAM" id="SSF54862">
    <property type="entry name" value="4Fe-4S ferredoxins"/>
    <property type="match status" value="1"/>
</dbReference>
<evidence type="ECO:0000256" key="2">
    <source>
        <dbReference type="ARBA" id="ARBA00022723"/>
    </source>
</evidence>
<comment type="function">
    <text evidence="6">Component of a complex that catalyzes the oxidation of glycolate to glyoxylate.</text>
</comment>
<protein>
    <recommendedName>
        <fullName evidence="6">Glycolate oxidase iron-sulfur subunit</fullName>
        <ecNumber evidence="6">1.1.99.14</ecNumber>
    </recommendedName>
</protein>
<proteinExistence type="predicted"/>
<keyword evidence="3" id="KW-0677">Repeat</keyword>
<evidence type="ECO:0000256" key="4">
    <source>
        <dbReference type="ARBA" id="ARBA00023004"/>
    </source>
</evidence>
<evidence type="ECO:0000259" key="7">
    <source>
        <dbReference type="PROSITE" id="PS51379"/>
    </source>
</evidence>
<dbReference type="InterPro" id="IPR004017">
    <property type="entry name" value="Cys_rich_dom"/>
</dbReference>
<dbReference type="EC" id="1.1.99.14" evidence="6"/>
<dbReference type="InterPro" id="IPR009051">
    <property type="entry name" value="Helical_ferredxn"/>
</dbReference>
<reference evidence="8 9" key="1">
    <citation type="submission" date="2020-08" db="EMBL/GenBank/DDBJ databases">
        <title>Bridging the membrane lipid divide: bacteria of the FCB group superphylum have the potential to synthesize archaeal ether lipids.</title>
        <authorList>
            <person name="Villanueva L."/>
            <person name="Von Meijenfeldt F.A.B."/>
            <person name="Westbye A.B."/>
            <person name="Yadav S."/>
            <person name="Hopmans E.C."/>
            <person name="Dutilh B.E."/>
            <person name="Sinninghe Damste J.S."/>
        </authorList>
    </citation>
    <scope>NUCLEOTIDE SEQUENCE [LARGE SCALE GENOMIC DNA]</scope>
    <source>
        <strain evidence="8">NIOZ-UU81</strain>
    </source>
</reference>
<comment type="catalytic activity">
    <reaction evidence="6">
        <text>(R)-lactate + A = pyruvate + AH2</text>
        <dbReference type="Rhea" id="RHEA:15089"/>
        <dbReference type="ChEBI" id="CHEBI:13193"/>
        <dbReference type="ChEBI" id="CHEBI:15361"/>
        <dbReference type="ChEBI" id="CHEBI:16004"/>
        <dbReference type="ChEBI" id="CHEBI:17499"/>
    </reaction>
</comment>
<dbReference type="AlphaFoldDB" id="A0A8J6NA86"/>
<dbReference type="Pfam" id="PF02754">
    <property type="entry name" value="CCG"/>
    <property type="match status" value="2"/>
</dbReference>
<dbReference type="PROSITE" id="PS51379">
    <property type="entry name" value="4FE4S_FER_2"/>
    <property type="match status" value="2"/>
</dbReference>
<dbReference type="GO" id="GO:0019154">
    <property type="term" value="F:glycolate dehydrogenase activity"/>
    <property type="evidence" value="ECO:0007669"/>
    <property type="project" value="UniProtKB-EC"/>
</dbReference>
<dbReference type="PIRSF" id="PIRSF000139">
    <property type="entry name" value="Glc_ox_4Fe-4S"/>
    <property type="match status" value="1"/>
</dbReference>
<dbReference type="Proteomes" id="UP000599024">
    <property type="component" value="Unassembled WGS sequence"/>
</dbReference>
<sequence length="413" mass="44402">MTECAQCGSCSVVCPVFRVTGREAHTARGRLHLRETAQLVPHSPLYEELFASCLLCGACAAVCPRGIDTRAAIIEARAGFSRVYGQGGFRKFLVRKALKHSGLMAGLGGLGRGAAGRIDSLLPKQSGLRLRLVLFDHDEEVQDSPAGGSLAAGSELSSLVYFPGCAAQTLWPEVVNSCGVLAQQCNFALTVPSGLSCCGLAAHSAGDTAEARALACRNIQALEECDGPILVSCASCYSHLAEYPGLFAGNAHWQKRAERVVDRLRELTTFLAQFQNFKPIAQSVQRPRRRVFYHDPCHFRYQTLITMPPRDLLRRCSGLELVEPEDGPGCCGMGGLFHLGEPELSARIHDRLLATVLPLRPQVITSTCSGCLMQWRMAVAESGLDIRVVHLARLLAEESGAGEFPGDGPICGG</sequence>
<keyword evidence="4 6" id="KW-0408">Iron</keyword>
<feature type="domain" description="4Fe-4S ferredoxin-type" evidence="7">
    <location>
        <begin position="42"/>
        <end position="73"/>
    </location>
</feature>
<comment type="catalytic activity">
    <reaction evidence="6">
        <text>glycolate + A = glyoxylate + AH2</text>
        <dbReference type="Rhea" id="RHEA:21264"/>
        <dbReference type="ChEBI" id="CHEBI:13193"/>
        <dbReference type="ChEBI" id="CHEBI:17499"/>
        <dbReference type="ChEBI" id="CHEBI:29805"/>
        <dbReference type="ChEBI" id="CHEBI:36655"/>
        <dbReference type="EC" id="1.1.99.14"/>
    </reaction>
</comment>
<comment type="caution">
    <text evidence="8">The sequence shown here is derived from an EMBL/GenBank/DDBJ whole genome shotgun (WGS) entry which is preliminary data.</text>
</comment>
<keyword evidence="5 6" id="KW-0411">Iron-sulfur</keyword>
<gene>
    <name evidence="8" type="ORF">H8E79_02315</name>
</gene>
<keyword evidence="6" id="KW-0249">Electron transport</keyword>
<keyword evidence="1 6" id="KW-0004">4Fe-4S</keyword>
<evidence type="ECO:0000256" key="1">
    <source>
        <dbReference type="ARBA" id="ARBA00022485"/>
    </source>
</evidence>
<dbReference type="InterPro" id="IPR017896">
    <property type="entry name" value="4Fe4S_Fe-S-bd"/>
</dbReference>